<evidence type="ECO:0000313" key="1">
    <source>
        <dbReference type="EMBL" id="AMS04130.1"/>
    </source>
</evidence>
<sequence length="178" mass="19266">MRSYRAEVRLTAEVTSVSTQIQAWDTTADGWTWVPVQHWDLHTTARGDDLRTDLLDSLTRNGWRAHDIAGMDLRANPAVCTIEPTDWAGLLTGLAADRDAAAARLSDLDQALRSAAADATDTGDLTAVRAADLMGLTRVRAWQHRSAITASMKRALDAGASLDTDRLTAPERSALGLD</sequence>
<gene>
    <name evidence="1" type="ORF">AXH35_00170</name>
</gene>
<dbReference type="AlphaFoldDB" id="A0AAC8YCR6"/>
<dbReference type="EMBL" id="CP014352">
    <property type="protein sequence ID" value="AMS04130.1"/>
    <property type="molecule type" value="Genomic_DNA"/>
</dbReference>
<name>A0AAC8YCR6_9ACTN</name>
<proteinExistence type="predicted"/>
<reference evidence="1 2" key="1">
    <citation type="submission" date="2016-02" db="EMBL/GenBank/DDBJ databases">
        <title>Complete Genome Sequence of Propionibacterium acidipropionici ATCC 55737.</title>
        <authorList>
            <person name="Luna Flores C.H."/>
            <person name="Nielsen L.K."/>
            <person name="Marcellin E."/>
        </authorList>
    </citation>
    <scope>NUCLEOTIDE SEQUENCE [LARGE SCALE GENOMIC DNA]</scope>
    <source>
        <strain evidence="1 2">ATCC 55737</strain>
    </source>
</reference>
<dbReference type="Proteomes" id="UP000075221">
    <property type="component" value="Chromosome"/>
</dbReference>
<protein>
    <submittedName>
        <fullName evidence="1">Uncharacterized protein</fullName>
    </submittedName>
</protein>
<evidence type="ECO:0000313" key="2">
    <source>
        <dbReference type="Proteomes" id="UP000075221"/>
    </source>
</evidence>
<accession>A0AAC8YCR6</accession>
<organism evidence="1 2">
    <name type="scientific">Acidipropionibacterium acidipropionici</name>
    <dbReference type="NCBI Taxonomy" id="1748"/>
    <lineage>
        <taxon>Bacteria</taxon>
        <taxon>Bacillati</taxon>
        <taxon>Actinomycetota</taxon>
        <taxon>Actinomycetes</taxon>
        <taxon>Propionibacteriales</taxon>
        <taxon>Propionibacteriaceae</taxon>
        <taxon>Acidipropionibacterium</taxon>
    </lineage>
</organism>